<evidence type="ECO:0008006" key="7">
    <source>
        <dbReference type="Google" id="ProtNLM"/>
    </source>
</evidence>
<dbReference type="RefSeq" id="WP_189437619.1">
    <property type="nucleotide sequence ID" value="NZ_BMXE01000005.1"/>
</dbReference>
<dbReference type="SUPFAM" id="SSF103473">
    <property type="entry name" value="MFS general substrate transporter"/>
    <property type="match status" value="1"/>
</dbReference>
<dbReference type="EMBL" id="BMXE01000005">
    <property type="protein sequence ID" value="GHB38618.1"/>
    <property type="molecule type" value="Genomic_DNA"/>
</dbReference>
<accession>A0ABQ3EGV3</accession>
<feature type="transmembrane region" description="Helical" evidence="4">
    <location>
        <begin position="359"/>
        <end position="377"/>
    </location>
</feature>
<evidence type="ECO:0000313" key="5">
    <source>
        <dbReference type="EMBL" id="GHB38618.1"/>
    </source>
</evidence>
<feature type="transmembrane region" description="Helical" evidence="4">
    <location>
        <begin position="337"/>
        <end position="353"/>
    </location>
</feature>
<keyword evidence="1 4" id="KW-0812">Transmembrane</keyword>
<keyword evidence="2 4" id="KW-1133">Transmembrane helix</keyword>
<gene>
    <name evidence="5" type="ORF">GCM10007094_30110</name>
</gene>
<feature type="transmembrane region" description="Helical" evidence="4">
    <location>
        <begin position="124"/>
        <end position="151"/>
    </location>
</feature>
<evidence type="ECO:0000256" key="2">
    <source>
        <dbReference type="ARBA" id="ARBA00022989"/>
    </source>
</evidence>
<proteinExistence type="predicted"/>
<organism evidence="5 6">
    <name type="scientific">Pseudovibrio japonicus</name>
    <dbReference type="NCBI Taxonomy" id="366534"/>
    <lineage>
        <taxon>Bacteria</taxon>
        <taxon>Pseudomonadati</taxon>
        <taxon>Pseudomonadota</taxon>
        <taxon>Alphaproteobacteria</taxon>
        <taxon>Hyphomicrobiales</taxon>
        <taxon>Stappiaceae</taxon>
        <taxon>Pseudovibrio</taxon>
    </lineage>
</organism>
<feature type="transmembrane region" description="Helical" evidence="4">
    <location>
        <begin position="157"/>
        <end position="177"/>
    </location>
</feature>
<feature type="transmembrane region" description="Helical" evidence="4">
    <location>
        <begin position="36"/>
        <end position="57"/>
    </location>
</feature>
<sequence>MKNKSLLLIVTFLSISAWIDLISIMTYVGYELEFSAISVALVSISMLAPQALLNGFIARCVNRFNANHLLIATTIIRALCTLGLIWADTLSTLLPLLLIRSLSIGFFQPLIAGEAQSVSQSQKAQFAALLNLINTLSKVVVPAIGGVFAVYFGEQAVFVLSFGLCCLAILSLLKYPLSRRTPSPGFSAKIPEPQQIPTIFLAGFGSCILLVSGLSLTFSNLLPYTFNFYGVPKSLLSLSLSASAIGAIIYNLAIVRQKLAVVEFPQNHLMAACILSAIAFASLTLTLEFSAQHWLLIPLLFAILSIARAYFETFSNAFIFSCTETVSVTLAAFKQSFAAYSGIAATLLGAASLTTGEPFAFLISISLAALILAIMWGRWDFQKALAPALKLSS</sequence>
<feature type="transmembrane region" description="Helical" evidence="4">
    <location>
        <begin position="198"/>
        <end position="222"/>
    </location>
</feature>
<evidence type="ECO:0000313" key="6">
    <source>
        <dbReference type="Proteomes" id="UP000637980"/>
    </source>
</evidence>
<dbReference type="Gene3D" id="1.20.1250.20">
    <property type="entry name" value="MFS general substrate transporter like domains"/>
    <property type="match status" value="1"/>
</dbReference>
<dbReference type="InterPro" id="IPR036259">
    <property type="entry name" value="MFS_trans_sf"/>
</dbReference>
<evidence type="ECO:0000256" key="3">
    <source>
        <dbReference type="ARBA" id="ARBA00023136"/>
    </source>
</evidence>
<keyword evidence="3 4" id="KW-0472">Membrane</keyword>
<evidence type="ECO:0000256" key="1">
    <source>
        <dbReference type="ARBA" id="ARBA00022692"/>
    </source>
</evidence>
<feature type="transmembrane region" description="Helical" evidence="4">
    <location>
        <begin position="267"/>
        <end position="287"/>
    </location>
</feature>
<name>A0ABQ3EGV3_9HYPH</name>
<protein>
    <recommendedName>
        <fullName evidence="7">MFS transporter</fullName>
    </recommendedName>
</protein>
<keyword evidence="6" id="KW-1185">Reference proteome</keyword>
<comment type="caution">
    <text evidence="5">The sequence shown here is derived from an EMBL/GenBank/DDBJ whole genome shotgun (WGS) entry which is preliminary data.</text>
</comment>
<feature type="transmembrane region" description="Helical" evidence="4">
    <location>
        <begin position="93"/>
        <end position="112"/>
    </location>
</feature>
<dbReference type="Proteomes" id="UP000637980">
    <property type="component" value="Unassembled WGS sequence"/>
</dbReference>
<dbReference type="InterPro" id="IPR011701">
    <property type="entry name" value="MFS"/>
</dbReference>
<dbReference type="Pfam" id="PF07690">
    <property type="entry name" value="MFS_1"/>
    <property type="match status" value="1"/>
</dbReference>
<reference evidence="6" key="1">
    <citation type="journal article" date="2019" name="Int. J. Syst. Evol. Microbiol.">
        <title>The Global Catalogue of Microorganisms (GCM) 10K type strain sequencing project: providing services to taxonomists for standard genome sequencing and annotation.</title>
        <authorList>
            <consortium name="The Broad Institute Genomics Platform"/>
            <consortium name="The Broad Institute Genome Sequencing Center for Infectious Disease"/>
            <person name="Wu L."/>
            <person name="Ma J."/>
        </authorList>
    </citation>
    <scope>NUCLEOTIDE SEQUENCE [LARGE SCALE GENOMIC DNA]</scope>
    <source>
        <strain evidence="6">KCTC 12861</strain>
    </source>
</reference>
<feature type="transmembrane region" description="Helical" evidence="4">
    <location>
        <begin position="7"/>
        <end position="30"/>
    </location>
</feature>
<feature type="transmembrane region" description="Helical" evidence="4">
    <location>
        <begin position="293"/>
        <end position="311"/>
    </location>
</feature>
<feature type="transmembrane region" description="Helical" evidence="4">
    <location>
        <begin position="234"/>
        <end position="255"/>
    </location>
</feature>
<evidence type="ECO:0000256" key="4">
    <source>
        <dbReference type="SAM" id="Phobius"/>
    </source>
</evidence>
<feature type="transmembrane region" description="Helical" evidence="4">
    <location>
        <begin position="69"/>
        <end position="87"/>
    </location>
</feature>